<proteinExistence type="predicted"/>
<evidence type="ECO:0000313" key="2">
    <source>
        <dbReference type="Proteomes" id="UP000655830"/>
    </source>
</evidence>
<sequence>MTELIKLEKVYKEGELQLENLDFEVFYNMLWVMAKTANYEIKPPLEWLDEFEELPILEILPEVMELLTGLMKTTKKK</sequence>
<keyword evidence="2" id="KW-1185">Reference proteome</keyword>
<comment type="caution">
    <text evidence="1">The sequence shown here is derived from an EMBL/GenBank/DDBJ whole genome shotgun (WGS) entry which is preliminary data.</text>
</comment>
<accession>A0A926EGZ7</accession>
<protein>
    <submittedName>
        <fullName evidence="1">Uncharacterized protein</fullName>
    </submittedName>
</protein>
<gene>
    <name evidence="1" type="ORF">H8718_11480</name>
</gene>
<evidence type="ECO:0000313" key="1">
    <source>
        <dbReference type="EMBL" id="MBC8580144.1"/>
    </source>
</evidence>
<reference evidence="1" key="1">
    <citation type="submission" date="2020-08" db="EMBL/GenBank/DDBJ databases">
        <title>Genome public.</title>
        <authorList>
            <person name="Liu C."/>
            <person name="Sun Q."/>
        </authorList>
    </citation>
    <scope>NUCLEOTIDE SEQUENCE</scope>
    <source>
        <strain evidence="1">NSJ-12</strain>
    </source>
</reference>
<dbReference type="EMBL" id="JACRSY010000017">
    <property type="protein sequence ID" value="MBC8580144.1"/>
    <property type="molecule type" value="Genomic_DNA"/>
</dbReference>
<name>A0A926EGZ7_9FIRM</name>
<dbReference type="RefSeq" id="WP_249333013.1">
    <property type="nucleotide sequence ID" value="NZ_JACRSY010000017.1"/>
</dbReference>
<dbReference type="Proteomes" id="UP000655830">
    <property type="component" value="Unassembled WGS sequence"/>
</dbReference>
<dbReference type="AlphaFoldDB" id="A0A926EGZ7"/>
<organism evidence="1 2">
    <name type="scientific">Zhenhengia yiwuensis</name>
    <dbReference type="NCBI Taxonomy" id="2763666"/>
    <lineage>
        <taxon>Bacteria</taxon>
        <taxon>Bacillati</taxon>
        <taxon>Bacillota</taxon>
        <taxon>Clostridia</taxon>
        <taxon>Lachnospirales</taxon>
        <taxon>Lachnospiraceae</taxon>
        <taxon>Zhenhengia</taxon>
    </lineage>
</organism>